<evidence type="ECO:0000256" key="1">
    <source>
        <dbReference type="SAM" id="Phobius"/>
    </source>
</evidence>
<feature type="transmembrane region" description="Helical" evidence="1">
    <location>
        <begin position="12"/>
        <end position="30"/>
    </location>
</feature>
<feature type="transmembrane region" description="Helical" evidence="1">
    <location>
        <begin position="42"/>
        <end position="62"/>
    </location>
</feature>
<dbReference type="GO" id="GO:0098662">
    <property type="term" value="P:inorganic cation transmembrane transport"/>
    <property type="evidence" value="ECO:0007669"/>
    <property type="project" value="InterPro"/>
</dbReference>
<sequence>MTGMEGSMIADLVIGVLALLGSLCFLVAAVTMSRAGDALTRINILSVATGLGMMLFIFSAYGHELRSGYSWAQLLMALVALGATVVVTTVASMTLARAAYRADGRLDPLTAYDDIAEETGT</sequence>
<keyword evidence="1" id="KW-0812">Transmembrane</keyword>
<dbReference type="Proteomes" id="UP000252187">
    <property type="component" value="Unassembled WGS sequence"/>
</dbReference>
<organism evidence="2 3">
    <name type="scientific">Dietzia maris</name>
    <dbReference type="NCBI Taxonomy" id="37915"/>
    <lineage>
        <taxon>Bacteria</taxon>
        <taxon>Bacillati</taxon>
        <taxon>Actinomycetota</taxon>
        <taxon>Actinomycetes</taxon>
        <taxon>Mycobacteriales</taxon>
        <taxon>Dietziaceae</taxon>
        <taxon>Dietzia</taxon>
    </lineage>
</organism>
<accession>A0A365P6H6</accession>
<feature type="transmembrane region" description="Helical" evidence="1">
    <location>
        <begin position="74"/>
        <end position="96"/>
    </location>
</feature>
<reference evidence="2 3" key="1">
    <citation type="submission" date="2018-06" db="EMBL/GenBank/DDBJ databases">
        <title>Whole genome sequencing of four bacterial strains from South Shetland trench revealing bio-synthetic gene clusters.</title>
        <authorList>
            <person name="Abdel-Mageed W.M."/>
            <person name="Lehri B."/>
            <person name="Jarmusch S.A."/>
            <person name="Miranda K."/>
            <person name="Goodfellow M."/>
            <person name="Jaspars M."/>
            <person name="Karlyshev A.V."/>
        </authorList>
    </citation>
    <scope>NUCLEOTIDE SEQUENCE [LARGE SCALE GENOMIC DNA]</scope>
    <source>
        <strain evidence="2 3">SST1</strain>
    </source>
</reference>
<keyword evidence="1" id="KW-0472">Membrane</keyword>
<dbReference type="AlphaFoldDB" id="A0A365P6H6"/>
<proteinExistence type="predicted"/>
<evidence type="ECO:0000313" key="2">
    <source>
        <dbReference type="EMBL" id="RBA30549.1"/>
    </source>
</evidence>
<dbReference type="EMBL" id="QNTT01000076">
    <property type="protein sequence ID" value="RBA30549.1"/>
    <property type="molecule type" value="Genomic_DNA"/>
</dbReference>
<dbReference type="InterPro" id="IPR005133">
    <property type="entry name" value="PhaG_MnhG_YufB"/>
</dbReference>
<gene>
    <name evidence="2" type="ORF">DQ226_16785</name>
</gene>
<evidence type="ECO:0000313" key="3">
    <source>
        <dbReference type="Proteomes" id="UP000252187"/>
    </source>
</evidence>
<protein>
    <submittedName>
        <fullName evidence="2">Cation:proton antiporter</fullName>
    </submittedName>
</protein>
<dbReference type="GO" id="GO:0015297">
    <property type="term" value="F:antiporter activity"/>
    <property type="evidence" value="ECO:0007669"/>
    <property type="project" value="InterPro"/>
</dbReference>
<name>A0A365P6H6_9ACTN</name>
<keyword evidence="1" id="KW-1133">Transmembrane helix</keyword>
<dbReference type="Pfam" id="PF03334">
    <property type="entry name" value="PhaG_MnhG_YufB"/>
    <property type="match status" value="1"/>
</dbReference>
<comment type="caution">
    <text evidence="2">The sequence shown here is derived from an EMBL/GenBank/DDBJ whole genome shotgun (WGS) entry which is preliminary data.</text>
</comment>